<feature type="transmembrane region" description="Helical" evidence="2">
    <location>
        <begin position="44"/>
        <end position="63"/>
    </location>
</feature>
<feature type="transmembrane region" description="Helical" evidence="2">
    <location>
        <begin position="75"/>
        <end position="93"/>
    </location>
</feature>
<dbReference type="EMBL" id="FMZK01000005">
    <property type="protein sequence ID" value="SDD14396.1"/>
    <property type="molecule type" value="Genomic_DNA"/>
</dbReference>
<sequence length="168" mass="16893">MGGAGVGGAGASAGRGPDDRQNGRMASPLRTGAGAGSKTNRTRLPAAVAAVAIVGAGLGLRAVAAGDVAKYGGDALYTLLIFALVLLAAPRTATWKAGALALAVSWGVEFSQLSGLPAELSQRSTAARLILGSTFNAPDLFWYAVGALTGWLAVAPRRAGRPTARRDH</sequence>
<reference evidence="4" key="1">
    <citation type="submission" date="2016-10" db="EMBL/GenBank/DDBJ databases">
        <authorList>
            <person name="Varghese N."/>
            <person name="Submissions S."/>
        </authorList>
    </citation>
    <scope>NUCLEOTIDE SEQUENCE [LARGE SCALE GENOMIC DNA]</scope>
    <source>
        <strain evidence="4">CGMCC 4.3504</strain>
    </source>
</reference>
<dbReference type="AlphaFoldDB" id="A0A1G6SDX8"/>
<name>A0A1G6SDX8_9ACTN</name>
<keyword evidence="2" id="KW-0472">Membrane</keyword>
<protein>
    <recommendedName>
        <fullName evidence="5">DUF2809 domain-containing protein</fullName>
    </recommendedName>
</protein>
<evidence type="ECO:0008006" key="5">
    <source>
        <dbReference type="Google" id="ProtNLM"/>
    </source>
</evidence>
<keyword evidence="4" id="KW-1185">Reference proteome</keyword>
<dbReference type="Proteomes" id="UP000182100">
    <property type="component" value="Unassembled WGS sequence"/>
</dbReference>
<evidence type="ECO:0000256" key="2">
    <source>
        <dbReference type="SAM" id="Phobius"/>
    </source>
</evidence>
<feature type="region of interest" description="Disordered" evidence="1">
    <location>
        <begin position="1"/>
        <end position="39"/>
    </location>
</feature>
<accession>A0A1G6SDX8</accession>
<feature type="transmembrane region" description="Helical" evidence="2">
    <location>
        <begin position="140"/>
        <end position="156"/>
    </location>
</feature>
<dbReference type="STRING" id="67344.SAMN05216505_105275"/>
<organism evidence="3 4">
    <name type="scientific">Streptomyces prasinopilosus</name>
    <dbReference type="NCBI Taxonomy" id="67344"/>
    <lineage>
        <taxon>Bacteria</taxon>
        <taxon>Bacillati</taxon>
        <taxon>Actinomycetota</taxon>
        <taxon>Actinomycetes</taxon>
        <taxon>Kitasatosporales</taxon>
        <taxon>Streptomycetaceae</taxon>
        <taxon>Streptomyces</taxon>
    </lineage>
</organism>
<evidence type="ECO:0000256" key="1">
    <source>
        <dbReference type="SAM" id="MobiDB-lite"/>
    </source>
</evidence>
<dbReference type="Pfam" id="PF10990">
    <property type="entry name" value="DUF2809"/>
    <property type="match status" value="1"/>
</dbReference>
<evidence type="ECO:0000313" key="4">
    <source>
        <dbReference type="Proteomes" id="UP000182100"/>
    </source>
</evidence>
<proteinExistence type="predicted"/>
<evidence type="ECO:0000313" key="3">
    <source>
        <dbReference type="EMBL" id="SDD14396.1"/>
    </source>
</evidence>
<keyword evidence="2" id="KW-1133">Transmembrane helix</keyword>
<gene>
    <name evidence="3" type="ORF">SAMN05216505_105275</name>
</gene>
<feature type="compositionally biased region" description="Gly residues" evidence="1">
    <location>
        <begin position="1"/>
        <end position="13"/>
    </location>
</feature>
<dbReference type="InterPro" id="IPR021257">
    <property type="entry name" value="DUF2809"/>
</dbReference>
<keyword evidence="2" id="KW-0812">Transmembrane</keyword>